<accession>A0ABV9QZG9</accession>
<gene>
    <name evidence="2" type="ORF">ACFO6Q_17855</name>
</gene>
<feature type="non-terminal residue" evidence="2">
    <location>
        <position position="1"/>
    </location>
</feature>
<dbReference type="PANTHER" id="PTHR30008">
    <property type="entry name" value="EXODEOXYRIBONUCLEASE 7 LARGE SUBUNIT"/>
    <property type="match status" value="1"/>
</dbReference>
<evidence type="ECO:0000313" key="3">
    <source>
        <dbReference type="Proteomes" id="UP001595886"/>
    </source>
</evidence>
<dbReference type="InterPro" id="IPR020579">
    <property type="entry name" value="Exonuc_VII_lsu_C"/>
</dbReference>
<protein>
    <submittedName>
        <fullName evidence="2">Exodeoxyribonuclease VII large subunit</fullName>
    </submittedName>
</protein>
<dbReference type="Pfam" id="PF02601">
    <property type="entry name" value="Exonuc_VII_L"/>
    <property type="match status" value="1"/>
</dbReference>
<comment type="caution">
    <text evidence="2">The sequence shown here is derived from an EMBL/GenBank/DDBJ whole genome shotgun (WGS) entry which is preliminary data.</text>
</comment>
<reference evidence="3" key="1">
    <citation type="journal article" date="2019" name="Int. J. Syst. Evol. Microbiol.">
        <title>The Global Catalogue of Microorganisms (GCM) 10K type strain sequencing project: providing services to taxonomists for standard genome sequencing and annotation.</title>
        <authorList>
            <consortium name="The Broad Institute Genomics Platform"/>
            <consortium name="The Broad Institute Genome Sequencing Center for Infectious Disease"/>
            <person name="Wu L."/>
            <person name="Ma J."/>
        </authorList>
    </citation>
    <scope>NUCLEOTIDE SEQUENCE [LARGE SCALE GENOMIC DNA]</scope>
    <source>
        <strain evidence="3">CCUG 30340</strain>
    </source>
</reference>
<proteinExistence type="predicted"/>
<name>A0ABV9QZG9_9GAMM</name>
<dbReference type="InterPro" id="IPR003753">
    <property type="entry name" value="Exonuc_VII_L"/>
</dbReference>
<dbReference type="EMBL" id="JBHSHD010000016">
    <property type="protein sequence ID" value="MFC4822196.1"/>
    <property type="molecule type" value="Genomic_DNA"/>
</dbReference>
<evidence type="ECO:0000313" key="2">
    <source>
        <dbReference type="EMBL" id="MFC4822196.1"/>
    </source>
</evidence>
<evidence type="ECO:0000259" key="1">
    <source>
        <dbReference type="Pfam" id="PF02601"/>
    </source>
</evidence>
<sequence length="105" mass="11761">AQLRARLLAQHPSMRLARDAQTVRRCAERLRAGTLRGLERRRARLGELARTLHAVSPLATLERGYAILLERDSGRVVRSVEQVQAEAELRARLADGEIALRVVDS</sequence>
<dbReference type="Proteomes" id="UP001595886">
    <property type="component" value="Unassembled WGS sequence"/>
</dbReference>
<organism evidence="2 3">
    <name type="scientific">Dokdonella ginsengisoli</name>
    <dbReference type="NCBI Taxonomy" id="363846"/>
    <lineage>
        <taxon>Bacteria</taxon>
        <taxon>Pseudomonadati</taxon>
        <taxon>Pseudomonadota</taxon>
        <taxon>Gammaproteobacteria</taxon>
        <taxon>Lysobacterales</taxon>
        <taxon>Rhodanobacteraceae</taxon>
        <taxon>Dokdonella</taxon>
    </lineage>
</organism>
<dbReference type="PANTHER" id="PTHR30008:SF0">
    <property type="entry name" value="EXODEOXYRIBONUCLEASE 7 LARGE SUBUNIT"/>
    <property type="match status" value="1"/>
</dbReference>
<dbReference type="RefSeq" id="WP_380022477.1">
    <property type="nucleotide sequence ID" value="NZ_JBHSHD010000016.1"/>
</dbReference>
<keyword evidence="3" id="KW-1185">Reference proteome</keyword>
<feature type="domain" description="Exonuclease VII large subunit C-terminal" evidence="1">
    <location>
        <begin position="2"/>
        <end position="100"/>
    </location>
</feature>